<keyword evidence="1" id="KW-0732">Signal</keyword>
<feature type="chain" id="PRO_5047083468" evidence="1">
    <location>
        <begin position="23"/>
        <end position="57"/>
    </location>
</feature>
<name>A0ABN9B781_9NEOB</name>
<keyword evidence="3" id="KW-1185">Reference proteome</keyword>
<comment type="caution">
    <text evidence="2">The sequence shown here is derived from an EMBL/GenBank/DDBJ whole genome shotgun (WGS) entry which is preliminary data.</text>
</comment>
<protein>
    <submittedName>
        <fullName evidence="2">Uncharacterized protein</fullName>
    </submittedName>
</protein>
<dbReference type="EMBL" id="CATNWA010002654">
    <property type="protein sequence ID" value="CAI9543440.1"/>
    <property type="molecule type" value="Genomic_DNA"/>
</dbReference>
<sequence length="57" mass="6108">MCSTKTMLCMALLAVAVVTVSADTDKFSTCCTKVSSAKSKVPIVDFLLQQLLLVLKL</sequence>
<evidence type="ECO:0000313" key="2">
    <source>
        <dbReference type="EMBL" id="CAI9543440.1"/>
    </source>
</evidence>
<reference evidence="2" key="1">
    <citation type="submission" date="2023-05" db="EMBL/GenBank/DDBJ databases">
        <authorList>
            <person name="Stuckert A."/>
        </authorList>
    </citation>
    <scope>NUCLEOTIDE SEQUENCE</scope>
</reference>
<dbReference type="Proteomes" id="UP001162483">
    <property type="component" value="Unassembled WGS sequence"/>
</dbReference>
<accession>A0ABN9B781</accession>
<proteinExistence type="predicted"/>
<gene>
    <name evidence="2" type="ORF">SPARVUS_LOCUS2281400</name>
</gene>
<evidence type="ECO:0000256" key="1">
    <source>
        <dbReference type="SAM" id="SignalP"/>
    </source>
</evidence>
<evidence type="ECO:0000313" key="3">
    <source>
        <dbReference type="Proteomes" id="UP001162483"/>
    </source>
</evidence>
<organism evidence="2 3">
    <name type="scientific">Staurois parvus</name>
    <dbReference type="NCBI Taxonomy" id="386267"/>
    <lineage>
        <taxon>Eukaryota</taxon>
        <taxon>Metazoa</taxon>
        <taxon>Chordata</taxon>
        <taxon>Craniata</taxon>
        <taxon>Vertebrata</taxon>
        <taxon>Euteleostomi</taxon>
        <taxon>Amphibia</taxon>
        <taxon>Batrachia</taxon>
        <taxon>Anura</taxon>
        <taxon>Neobatrachia</taxon>
        <taxon>Ranoidea</taxon>
        <taxon>Ranidae</taxon>
        <taxon>Staurois</taxon>
    </lineage>
</organism>
<feature type="signal peptide" evidence="1">
    <location>
        <begin position="1"/>
        <end position="22"/>
    </location>
</feature>